<dbReference type="EMBL" id="FUEG01000040">
    <property type="protein sequence ID" value="SJL17054.1"/>
    <property type="molecule type" value="Genomic_DNA"/>
</dbReference>
<evidence type="ECO:0000256" key="4">
    <source>
        <dbReference type="PROSITE-ProRule" id="PRU00134"/>
    </source>
</evidence>
<feature type="region of interest" description="Disordered" evidence="5">
    <location>
        <begin position="1"/>
        <end position="39"/>
    </location>
</feature>
<evidence type="ECO:0000313" key="7">
    <source>
        <dbReference type="EMBL" id="SJL17054.1"/>
    </source>
</evidence>
<name>A0A284S7S4_ARMOS</name>
<dbReference type="Gene3D" id="6.10.140.2220">
    <property type="match status" value="1"/>
</dbReference>
<accession>A0A284S7S4</accession>
<evidence type="ECO:0000259" key="6">
    <source>
        <dbReference type="PROSITE" id="PS50865"/>
    </source>
</evidence>
<keyword evidence="3" id="KW-0862">Zinc</keyword>
<dbReference type="GO" id="GO:0008270">
    <property type="term" value="F:zinc ion binding"/>
    <property type="evidence" value="ECO:0007669"/>
    <property type="project" value="UniProtKB-KW"/>
</dbReference>
<keyword evidence="2 4" id="KW-0863">Zinc-finger</keyword>
<dbReference type="Pfam" id="PF01753">
    <property type="entry name" value="zf-MYND"/>
    <property type="match status" value="1"/>
</dbReference>
<organism evidence="7 8">
    <name type="scientific">Armillaria ostoyae</name>
    <name type="common">Armillaria root rot fungus</name>
    <dbReference type="NCBI Taxonomy" id="47428"/>
    <lineage>
        <taxon>Eukaryota</taxon>
        <taxon>Fungi</taxon>
        <taxon>Dikarya</taxon>
        <taxon>Basidiomycota</taxon>
        <taxon>Agaricomycotina</taxon>
        <taxon>Agaricomycetes</taxon>
        <taxon>Agaricomycetidae</taxon>
        <taxon>Agaricales</taxon>
        <taxon>Marasmiineae</taxon>
        <taxon>Physalacriaceae</taxon>
        <taxon>Armillaria</taxon>
    </lineage>
</organism>
<dbReference type="STRING" id="47428.A0A284S7S4"/>
<keyword evidence="8" id="KW-1185">Reference proteome</keyword>
<dbReference type="SUPFAM" id="SSF144232">
    <property type="entry name" value="HIT/MYND zinc finger-like"/>
    <property type="match status" value="1"/>
</dbReference>
<proteinExistence type="predicted"/>
<evidence type="ECO:0000256" key="2">
    <source>
        <dbReference type="ARBA" id="ARBA00022771"/>
    </source>
</evidence>
<feature type="compositionally biased region" description="Polar residues" evidence="5">
    <location>
        <begin position="20"/>
        <end position="32"/>
    </location>
</feature>
<dbReference type="Proteomes" id="UP000219338">
    <property type="component" value="Unassembled WGS sequence"/>
</dbReference>
<gene>
    <name evidence="7" type="ORF">ARMOST_20595</name>
</gene>
<dbReference type="AlphaFoldDB" id="A0A284S7S4"/>
<feature type="domain" description="MYND-type" evidence="6">
    <location>
        <begin position="1022"/>
        <end position="1062"/>
    </location>
</feature>
<evidence type="ECO:0000256" key="1">
    <source>
        <dbReference type="ARBA" id="ARBA00022723"/>
    </source>
</evidence>
<protein>
    <recommendedName>
        <fullName evidence="6">MYND-type domain-containing protein</fullName>
    </recommendedName>
</protein>
<evidence type="ECO:0000256" key="5">
    <source>
        <dbReference type="SAM" id="MobiDB-lite"/>
    </source>
</evidence>
<reference evidence="8" key="1">
    <citation type="journal article" date="2017" name="Nat. Ecol. Evol.">
        <title>Genome expansion and lineage-specific genetic innovations in the forest pathogenic fungi Armillaria.</title>
        <authorList>
            <person name="Sipos G."/>
            <person name="Prasanna A.N."/>
            <person name="Walter M.C."/>
            <person name="O'Connor E."/>
            <person name="Balint B."/>
            <person name="Krizsan K."/>
            <person name="Kiss B."/>
            <person name="Hess J."/>
            <person name="Varga T."/>
            <person name="Slot J."/>
            <person name="Riley R."/>
            <person name="Boka B."/>
            <person name="Rigling D."/>
            <person name="Barry K."/>
            <person name="Lee J."/>
            <person name="Mihaltcheva S."/>
            <person name="LaButti K."/>
            <person name="Lipzen A."/>
            <person name="Waldron R."/>
            <person name="Moloney N.M."/>
            <person name="Sperisen C."/>
            <person name="Kredics L."/>
            <person name="Vagvoelgyi C."/>
            <person name="Patrignani A."/>
            <person name="Fitzpatrick D."/>
            <person name="Nagy I."/>
            <person name="Doyle S."/>
            <person name="Anderson J.B."/>
            <person name="Grigoriev I.V."/>
            <person name="Gueldener U."/>
            <person name="Muensterkoetter M."/>
            <person name="Nagy L.G."/>
        </authorList>
    </citation>
    <scope>NUCLEOTIDE SEQUENCE [LARGE SCALE GENOMIC DNA]</scope>
    <source>
        <strain evidence="8">C18/9</strain>
    </source>
</reference>
<evidence type="ECO:0000256" key="3">
    <source>
        <dbReference type="ARBA" id="ARBA00022833"/>
    </source>
</evidence>
<dbReference type="PROSITE" id="PS50865">
    <property type="entry name" value="ZF_MYND_2"/>
    <property type="match status" value="1"/>
</dbReference>
<evidence type="ECO:0000313" key="8">
    <source>
        <dbReference type="Proteomes" id="UP000219338"/>
    </source>
</evidence>
<feature type="compositionally biased region" description="Basic and acidic residues" evidence="5">
    <location>
        <begin position="1"/>
        <end position="11"/>
    </location>
</feature>
<dbReference type="InterPro" id="IPR002893">
    <property type="entry name" value="Znf_MYND"/>
</dbReference>
<keyword evidence="1" id="KW-0479">Metal-binding</keyword>
<sequence>MQNDGKLEEPGRGMLVGNSKKANNIVSSQLNDATEPLPPPEVALPRVSISSAKKRVVRYIWPRDPKGPAMTAGQLSHGKVAGNKLRNWGATLNDFYWVQRIPEAPTGLTRMSGSRLAAWMKEIGEVEHAKKEIEWSEAEDQPREVFPCDVGRLLEDRNPSIFTLRRPLEHVDVFSSTEGEEKILTQARHPENKAYTFQQRIPFHLLPKKLIVHDDGGTLRVSKDDRPFSRRPPKKIHVYRLHLSSHAKERAVRQRAVVQKKHAADNSAGGMLFVSSSLETTNLSPSSCVGPNSEAIFAKFPKEPEPPLSTPEAHLYLSSERIIGRGHHSAVYSAEWEVPRIWLPSFRPRVCEQCASLAVLEKFKKDMPDVEVDETEYIGTQISKFLFEMARRSAGEGFMHEDTSKTEMGYAIPVRETDIDVQWQGPGTYCKHETRRSNKTTFRTLVSAKLSIKHDDHLKQEAKNYQKFPAHFFQHWNGYNIVPPLHDPTPIGAVVPQFYGYYMPEKGDGDQGYLSPILLLEDCGTPIDVEALDIDDRQECASMLFRFHNEGWLHGSVFPRNIVMQHGDIQDWPAYKRHSDRRFRLIDFGRSEKGDTTMESWTAQQLLMRFAREGSVSALAVLAAHAQDARVFSEILPVVCNHISHNPAPSTAEYPISDTSLVVVVRCFKVLSRGFNKETCQDPGFGSAVAVLCPRACEWLMFSIRHYLLNPGTVIGDDSLGNDLISALTSFFSFISEIPPLLFIMVNHPGFARTITEAWLFAFKHDHQVRDHVSHIITSTSKSTEPGVEQWKTEHLHTLETSPLDVVSITVDNIVASLQETQAVRWMFLESNLTMMIYCFSISTTLRYRYLASDSVPWTCHLMRHICSHRMMERMSQDQDDIELRLGTSLLCLSSEYLMNAFYENYTWVAQALQCHLLQTLMRCQPFVERFGDADNAPHTLKGTFTAVINKINTSLLYRPVIRQVRKALDRIKCLEVSGWIDSIPESDSLGLAWTQLKKAVASRWNTRHYHVSEQDNLECMNDECTRTGMYDSLMCCAGCYWVYYCSRKCQKASWLSHKEECQDIRTKRRTGRPIPPSHRDLEFIREVVSDDIQNQKIRIDALKKQFLKKHPSRKKKRFPLPLVLEMNYRDVPLEISVSSMDKYRYEHSWQYLLDESLLTGGAIVHLSLPWGPDDLEHLDLVYAE</sequence>
<dbReference type="OrthoDB" id="5327923at2759"/>